<name>A0ACB9JBS5_9ASTR</name>
<gene>
    <name evidence="1" type="ORF">L1987_11183</name>
</gene>
<accession>A0ACB9JBS5</accession>
<evidence type="ECO:0000313" key="1">
    <source>
        <dbReference type="EMBL" id="KAI3817393.1"/>
    </source>
</evidence>
<comment type="caution">
    <text evidence="1">The sequence shown here is derived from an EMBL/GenBank/DDBJ whole genome shotgun (WGS) entry which is preliminary data.</text>
</comment>
<keyword evidence="2" id="KW-1185">Reference proteome</keyword>
<organism evidence="1 2">
    <name type="scientific">Smallanthus sonchifolius</name>
    <dbReference type="NCBI Taxonomy" id="185202"/>
    <lineage>
        <taxon>Eukaryota</taxon>
        <taxon>Viridiplantae</taxon>
        <taxon>Streptophyta</taxon>
        <taxon>Embryophyta</taxon>
        <taxon>Tracheophyta</taxon>
        <taxon>Spermatophyta</taxon>
        <taxon>Magnoliopsida</taxon>
        <taxon>eudicotyledons</taxon>
        <taxon>Gunneridae</taxon>
        <taxon>Pentapetalae</taxon>
        <taxon>asterids</taxon>
        <taxon>campanulids</taxon>
        <taxon>Asterales</taxon>
        <taxon>Asteraceae</taxon>
        <taxon>Asteroideae</taxon>
        <taxon>Heliantheae alliance</taxon>
        <taxon>Millerieae</taxon>
        <taxon>Smallanthus</taxon>
    </lineage>
</organism>
<reference evidence="1 2" key="2">
    <citation type="journal article" date="2022" name="Mol. Ecol. Resour.">
        <title>The genomes of chicory, endive, great burdock and yacon provide insights into Asteraceae paleo-polyploidization history and plant inulin production.</title>
        <authorList>
            <person name="Fan W."/>
            <person name="Wang S."/>
            <person name="Wang H."/>
            <person name="Wang A."/>
            <person name="Jiang F."/>
            <person name="Liu H."/>
            <person name="Zhao H."/>
            <person name="Xu D."/>
            <person name="Zhang Y."/>
        </authorList>
    </citation>
    <scope>NUCLEOTIDE SEQUENCE [LARGE SCALE GENOMIC DNA]</scope>
    <source>
        <strain evidence="2">cv. Yunnan</strain>
        <tissue evidence="1">Leaves</tissue>
    </source>
</reference>
<protein>
    <submittedName>
        <fullName evidence="1">Uncharacterized protein</fullName>
    </submittedName>
</protein>
<proteinExistence type="predicted"/>
<reference evidence="2" key="1">
    <citation type="journal article" date="2022" name="Mol. Ecol. Resour.">
        <title>The genomes of chicory, endive, great burdock and yacon provide insights into Asteraceae palaeo-polyploidization history and plant inulin production.</title>
        <authorList>
            <person name="Fan W."/>
            <person name="Wang S."/>
            <person name="Wang H."/>
            <person name="Wang A."/>
            <person name="Jiang F."/>
            <person name="Liu H."/>
            <person name="Zhao H."/>
            <person name="Xu D."/>
            <person name="Zhang Y."/>
        </authorList>
    </citation>
    <scope>NUCLEOTIDE SEQUENCE [LARGE SCALE GENOMIC DNA]</scope>
    <source>
        <strain evidence="2">cv. Yunnan</strain>
    </source>
</reference>
<evidence type="ECO:0000313" key="2">
    <source>
        <dbReference type="Proteomes" id="UP001056120"/>
    </source>
</evidence>
<sequence length="204" mass="22876">MAGHSYVTKVASKYNDFPAQEGGYAYRPEQLVNGGYAYGPEQPVNGGYAYGPGQPVNSGYAYGPEQHVNWYVVETTTVERVRVPASGYTKFGGAPLRNKHHKENMLKYAPKDRHEGYDEPSYGSDDENSSPPRYHEGENFVAKLLNTLQIGARPPTKYSPTSPNKYHSTIPNKYCPTSPNKYRPTSPKKYHPTSPNKYPPYHPK</sequence>
<dbReference type="EMBL" id="CM042021">
    <property type="protein sequence ID" value="KAI3817393.1"/>
    <property type="molecule type" value="Genomic_DNA"/>
</dbReference>
<dbReference type="Proteomes" id="UP001056120">
    <property type="component" value="Linkage Group LG04"/>
</dbReference>